<organism evidence="2 3">
    <name type="scientific">Golovinomyces cichoracearum</name>
    <dbReference type="NCBI Taxonomy" id="62708"/>
    <lineage>
        <taxon>Eukaryota</taxon>
        <taxon>Fungi</taxon>
        <taxon>Dikarya</taxon>
        <taxon>Ascomycota</taxon>
        <taxon>Pezizomycotina</taxon>
        <taxon>Leotiomycetes</taxon>
        <taxon>Erysiphales</taxon>
        <taxon>Erysiphaceae</taxon>
        <taxon>Golovinomyces</taxon>
    </lineage>
</organism>
<evidence type="ECO:0000313" key="2">
    <source>
        <dbReference type="EMBL" id="RKF53886.1"/>
    </source>
</evidence>
<protein>
    <submittedName>
        <fullName evidence="2">Uncharacterized protein</fullName>
    </submittedName>
</protein>
<dbReference type="EMBL" id="MCBR01021713">
    <property type="protein sequence ID" value="RKF53886.1"/>
    <property type="molecule type" value="Genomic_DNA"/>
</dbReference>
<gene>
    <name evidence="2" type="ORF">GcC1_217039</name>
</gene>
<accession>A0A420H8Y0</accession>
<feature type="region of interest" description="Disordered" evidence="1">
    <location>
        <begin position="1"/>
        <end position="24"/>
    </location>
</feature>
<proteinExistence type="predicted"/>
<feature type="non-terminal residue" evidence="2">
    <location>
        <position position="75"/>
    </location>
</feature>
<dbReference type="AlphaFoldDB" id="A0A420H8Y0"/>
<comment type="caution">
    <text evidence="2">The sequence shown here is derived from an EMBL/GenBank/DDBJ whole genome shotgun (WGS) entry which is preliminary data.</text>
</comment>
<sequence length="75" mass="8695">MVDRKYNVDDKGNKTPKVDDSEWSQIESAVEDRQDECMNLQSKAGNLIFTSVDRYHQINIANIDSPAEQYKFLIQ</sequence>
<feature type="compositionally biased region" description="Basic and acidic residues" evidence="1">
    <location>
        <begin position="1"/>
        <end position="20"/>
    </location>
</feature>
<dbReference type="Proteomes" id="UP000285405">
    <property type="component" value="Unassembled WGS sequence"/>
</dbReference>
<evidence type="ECO:0000313" key="3">
    <source>
        <dbReference type="Proteomes" id="UP000285405"/>
    </source>
</evidence>
<evidence type="ECO:0000256" key="1">
    <source>
        <dbReference type="SAM" id="MobiDB-lite"/>
    </source>
</evidence>
<reference evidence="2 3" key="1">
    <citation type="journal article" date="2018" name="BMC Genomics">
        <title>Comparative genome analyses reveal sequence features reflecting distinct modes of host-adaptation between dicot and monocot powdery mildew.</title>
        <authorList>
            <person name="Wu Y."/>
            <person name="Ma X."/>
            <person name="Pan Z."/>
            <person name="Kale S.D."/>
            <person name="Song Y."/>
            <person name="King H."/>
            <person name="Zhang Q."/>
            <person name="Presley C."/>
            <person name="Deng X."/>
            <person name="Wei C.I."/>
            <person name="Xiao S."/>
        </authorList>
    </citation>
    <scope>NUCLEOTIDE SEQUENCE [LARGE SCALE GENOMIC DNA]</scope>
    <source>
        <strain evidence="2">UCSC1</strain>
    </source>
</reference>
<name>A0A420H8Y0_9PEZI</name>